<evidence type="ECO:0000313" key="2">
    <source>
        <dbReference type="EMBL" id="KAL0926768.1"/>
    </source>
</evidence>
<dbReference type="InterPro" id="IPR009009">
    <property type="entry name" value="RlpA-like_DPBB"/>
</dbReference>
<reference evidence="2 3" key="1">
    <citation type="journal article" date="2024" name="Plant Biotechnol. J.">
        <title>Dendrobium thyrsiflorum genome and its molecular insights into genes involved in important horticultural traits.</title>
        <authorList>
            <person name="Chen B."/>
            <person name="Wang J.Y."/>
            <person name="Zheng P.J."/>
            <person name="Li K.L."/>
            <person name="Liang Y.M."/>
            <person name="Chen X.F."/>
            <person name="Zhang C."/>
            <person name="Zhao X."/>
            <person name="He X."/>
            <person name="Zhang G.Q."/>
            <person name="Liu Z.J."/>
            <person name="Xu Q."/>
        </authorList>
    </citation>
    <scope>NUCLEOTIDE SEQUENCE [LARGE SCALE GENOMIC DNA]</scope>
    <source>
        <strain evidence="2">GZMU011</strain>
    </source>
</reference>
<dbReference type="InterPro" id="IPR036908">
    <property type="entry name" value="RlpA-like_sf"/>
</dbReference>
<feature type="domain" description="Expansin-like EG45" evidence="1">
    <location>
        <begin position="74"/>
        <end position="166"/>
    </location>
</feature>
<dbReference type="PROSITE" id="PS50842">
    <property type="entry name" value="EXPANSIN_EG45"/>
    <property type="match status" value="1"/>
</dbReference>
<proteinExistence type="predicted"/>
<dbReference type="AlphaFoldDB" id="A0ABD0VQ42"/>
<organism evidence="2 3">
    <name type="scientific">Dendrobium thyrsiflorum</name>
    <name type="common">Pinecone-like raceme dendrobium</name>
    <name type="synonym">Orchid</name>
    <dbReference type="NCBI Taxonomy" id="117978"/>
    <lineage>
        <taxon>Eukaryota</taxon>
        <taxon>Viridiplantae</taxon>
        <taxon>Streptophyta</taxon>
        <taxon>Embryophyta</taxon>
        <taxon>Tracheophyta</taxon>
        <taxon>Spermatophyta</taxon>
        <taxon>Magnoliopsida</taxon>
        <taxon>Liliopsida</taxon>
        <taxon>Asparagales</taxon>
        <taxon>Orchidaceae</taxon>
        <taxon>Epidendroideae</taxon>
        <taxon>Malaxideae</taxon>
        <taxon>Dendrobiinae</taxon>
        <taxon>Dendrobium</taxon>
    </lineage>
</organism>
<dbReference type="PANTHER" id="PTHR47295:SF15">
    <property type="entry name" value="EXPANSIN-LIKE EG45 DOMAIN-CONTAINING PROTEIN"/>
    <property type="match status" value="1"/>
</dbReference>
<sequence>MKNHDDRIHTCNMLSCSVVMQAWYLLAEEVLTPEDGNIEANERVFSIVMGPEHSSRGFIITLTRYFPQSTSEAGDGSSTNFAHIGTSVNKELWQDGNICGQIYVVFCYGATNNVICYHDDNRFLEVPVTVVDSCNDCNGSTMLLSEEAFTYIANTTAGSIQIGYVD</sequence>
<dbReference type="EMBL" id="JANQDX010000003">
    <property type="protein sequence ID" value="KAL0926768.1"/>
    <property type="molecule type" value="Genomic_DNA"/>
</dbReference>
<name>A0ABD0VQ42_DENTH</name>
<gene>
    <name evidence="2" type="ORF">M5K25_003018</name>
</gene>
<comment type="caution">
    <text evidence="2">The sequence shown here is derived from an EMBL/GenBank/DDBJ whole genome shotgun (WGS) entry which is preliminary data.</text>
</comment>
<dbReference type="CDD" id="cd22269">
    <property type="entry name" value="DPBB_EG45-like"/>
    <property type="match status" value="1"/>
</dbReference>
<dbReference type="Proteomes" id="UP001552299">
    <property type="component" value="Unassembled WGS sequence"/>
</dbReference>
<accession>A0ABD0VQ42</accession>
<evidence type="ECO:0000259" key="1">
    <source>
        <dbReference type="PROSITE" id="PS50842"/>
    </source>
</evidence>
<dbReference type="Gene3D" id="2.40.40.10">
    <property type="entry name" value="RlpA-like domain"/>
    <property type="match status" value="1"/>
</dbReference>
<dbReference type="Pfam" id="PF03330">
    <property type="entry name" value="DPBB_1"/>
    <property type="match status" value="1"/>
</dbReference>
<dbReference type="SUPFAM" id="SSF50685">
    <property type="entry name" value="Barwin-like endoglucanases"/>
    <property type="match status" value="1"/>
</dbReference>
<keyword evidence="3" id="KW-1185">Reference proteome</keyword>
<dbReference type="PANTHER" id="PTHR47295">
    <property type="entry name" value="EG45-LIKE DOMAIN CONTAINING PROTEIN 1-RELATED"/>
    <property type="match status" value="1"/>
</dbReference>
<evidence type="ECO:0000313" key="3">
    <source>
        <dbReference type="Proteomes" id="UP001552299"/>
    </source>
</evidence>
<dbReference type="InterPro" id="IPR044206">
    <property type="entry name" value="EGC1/2"/>
</dbReference>
<dbReference type="InterPro" id="IPR007112">
    <property type="entry name" value="Expansin/allergen_DPBB_dom"/>
</dbReference>
<protein>
    <recommendedName>
        <fullName evidence="1">Expansin-like EG45 domain-containing protein</fullName>
    </recommendedName>
</protein>